<protein>
    <submittedName>
        <fullName evidence="2">GIT domain-containing protein</fullName>
    </submittedName>
</protein>
<feature type="region of interest" description="Disordered" evidence="1">
    <location>
        <begin position="79"/>
        <end position="124"/>
    </location>
</feature>
<evidence type="ECO:0000313" key="2">
    <source>
        <dbReference type="WBParaSite" id="BTMF_0000599701-mRNA-1"/>
    </source>
</evidence>
<reference evidence="2" key="1">
    <citation type="submission" date="2017-02" db="UniProtKB">
        <authorList>
            <consortium name="WormBaseParasite"/>
        </authorList>
    </citation>
    <scope>IDENTIFICATION</scope>
</reference>
<sequence>LAPHARRHLDLPREGLVESLGGQAGGHGRLEKTAMQREHIAAACDGELGHCSKTTTRQKKIVPVVDALVKTLYSARHSQAQAARGPIPPPLFKARQLPPRSHREHRTPTLQHSTRLGPGARARGFQQRIRPAVARREPGSLVRHAFAEPRESAR</sequence>
<feature type="region of interest" description="Disordered" evidence="1">
    <location>
        <begin position="1"/>
        <end position="27"/>
    </location>
</feature>
<dbReference type="WBParaSite" id="BTMF_0000599701-mRNA-1">
    <property type="protein sequence ID" value="BTMF_0000599701-mRNA-1"/>
    <property type="gene ID" value="BTMF_0000599701"/>
</dbReference>
<accession>A0A0R3QHX3</accession>
<organism evidence="2">
    <name type="scientific">Brugia timori</name>
    <dbReference type="NCBI Taxonomy" id="42155"/>
    <lineage>
        <taxon>Eukaryota</taxon>
        <taxon>Metazoa</taxon>
        <taxon>Ecdysozoa</taxon>
        <taxon>Nematoda</taxon>
        <taxon>Chromadorea</taxon>
        <taxon>Rhabditida</taxon>
        <taxon>Spirurina</taxon>
        <taxon>Spiruromorpha</taxon>
        <taxon>Filarioidea</taxon>
        <taxon>Onchocercidae</taxon>
        <taxon>Brugia</taxon>
    </lineage>
</organism>
<name>A0A0R3QHX3_9BILA</name>
<evidence type="ECO:0000256" key="1">
    <source>
        <dbReference type="SAM" id="MobiDB-lite"/>
    </source>
</evidence>
<proteinExistence type="predicted"/>
<dbReference type="AlphaFoldDB" id="A0A0R3QHX3"/>